<feature type="compositionally biased region" description="Low complexity" evidence="2">
    <location>
        <begin position="245"/>
        <end position="274"/>
    </location>
</feature>
<dbReference type="Gene3D" id="3.30.70.1020">
    <property type="entry name" value="Trehalose-6-phosphate phosphatase related protein, domain 2"/>
    <property type="match status" value="1"/>
</dbReference>
<reference evidence="3 4" key="1">
    <citation type="submission" date="2019-07" db="EMBL/GenBank/DDBJ databases">
        <title>Genomes of Cafeteria roenbergensis.</title>
        <authorList>
            <person name="Fischer M.G."/>
            <person name="Hackl T."/>
            <person name="Roman M."/>
        </authorList>
    </citation>
    <scope>NUCLEOTIDE SEQUENCE [LARGE SCALE GENOMIC DNA]</scope>
    <source>
        <strain evidence="3 4">BVI</strain>
    </source>
</reference>
<feature type="compositionally biased region" description="Low complexity" evidence="2">
    <location>
        <begin position="220"/>
        <end position="234"/>
    </location>
</feature>
<dbReference type="GO" id="GO:0005829">
    <property type="term" value="C:cytosol"/>
    <property type="evidence" value="ECO:0007669"/>
    <property type="project" value="TreeGrafter"/>
</dbReference>
<feature type="compositionally biased region" description="Low complexity" evidence="2">
    <location>
        <begin position="2016"/>
        <end position="2029"/>
    </location>
</feature>
<dbReference type="InterPro" id="IPR003337">
    <property type="entry name" value="Trehalose_PPase"/>
</dbReference>
<dbReference type="GO" id="GO:0005992">
    <property type="term" value="P:trehalose biosynthetic process"/>
    <property type="evidence" value="ECO:0007669"/>
    <property type="project" value="InterPro"/>
</dbReference>
<feature type="compositionally biased region" description="Acidic residues" evidence="2">
    <location>
        <begin position="1417"/>
        <end position="1429"/>
    </location>
</feature>
<dbReference type="InterPro" id="IPR036412">
    <property type="entry name" value="HAD-like_sf"/>
</dbReference>
<feature type="compositionally biased region" description="Low complexity" evidence="2">
    <location>
        <begin position="738"/>
        <end position="765"/>
    </location>
</feature>
<feature type="region of interest" description="Disordered" evidence="2">
    <location>
        <begin position="639"/>
        <end position="772"/>
    </location>
</feature>
<feature type="compositionally biased region" description="Gly residues" evidence="2">
    <location>
        <begin position="561"/>
        <end position="588"/>
    </location>
</feature>
<feature type="compositionally biased region" description="Pro residues" evidence="2">
    <location>
        <begin position="844"/>
        <end position="853"/>
    </location>
</feature>
<evidence type="ECO:0000256" key="1">
    <source>
        <dbReference type="ARBA" id="ARBA00005409"/>
    </source>
</evidence>
<dbReference type="SUPFAM" id="SSF53756">
    <property type="entry name" value="UDP-Glycosyltransferase/glycogen phosphorylase"/>
    <property type="match status" value="2"/>
</dbReference>
<gene>
    <name evidence="3" type="ORF">FNF29_05048</name>
</gene>
<evidence type="ECO:0008006" key="5">
    <source>
        <dbReference type="Google" id="ProtNLM"/>
    </source>
</evidence>
<feature type="compositionally biased region" description="Low complexity" evidence="2">
    <location>
        <begin position="1393"/>
        <end position="1416"/>
    </location>
</feature>
<feature type="region of interest" description="Disordered" evidence="2">
    <location>
        <begin position="1354"/>
        <end position="1555"/>
    </location>
</feature>
<dbReference type="InterPro" id="IPR023214">
    <property type="entry name" value="HAD_sf"/>
</dbReference>
<dbReference type="GO" id="GO:0030246">
    <property type="term" value="F:carbohydrate binding"/>
    <property type="evidence" value="ECO:0007669"/>
    <property type="project" value="InterPro"/>
</dbReference>
<feature type="compositionally biased region" description="Low complexity" evidence="2">
    <location>
        <begin position="854"/>
        <end position="872"/>
    </location>
</feature>
<feature type="region of interest" description="Disordered" evidence="2">
    <location>
        <begin position="210"/>
        <end position="274"/>
    </location>
</feature>
<feature type="region of interest" description="Disordered" evidence="2">
    <location>
        <begin position="1207"/>
        <end position="1249"/>
    </location>
</feature>
<dbReference type="EMBL" id="VLTN01000032">
    <property type="protein sequence ID" value="KAA0150711.1"/>
    <property type="molecule type" value="Genomic_DNA"/>
</dbReference>
<dbReference type="InterPro" id="IPR001830">
    <property type="entry name" value="Glyco_trans_20"/>
</dbReference>
<dbReference type="InterPro" id="IPR013784">
    <property type="entry name" value="Carb-bd-like_fold"/>
</dbReference>
<comment type="similarity">
    <text evidence="1">In the N-terminal section; belongs to the glycosyltransferase 20 family.</text>
</comment>
<feature type="compositionally biased region" description="Acidic residues" evidence="2">
    <location>
        <begin position="106"/>
        <end position="117"/>
    </location>
</feature>
<protein>
    <recommendedName>
        <fullName evidence="5">CBM20 domain-containing protein</fullName>
    </recommendedName>
</protein>
<organism evidence="3 4">
    <name type="scientific">Cafeteria roenbergensis</name>
    <name type="common">Marine flagellate</name>
    <dbReference type="NCBI Taxonomy" id="33653"/>
    <lineage>
        <taxon>Eukaryota</taxon>
        <taxon>Sar</taxon>
        <taxon>Stramenopiles</taxon>
        <taxon>Bigyra</taxon>
        <taxon>Opalozoa</taxon>
        <taxon>Bicosoecida</taxon>
        <taxon>Cafeteriaceae</taxon>
        <taxon>Cafeteria</taxon>
    </lineage>
</organism>
<dbReference type="Gene3D" id="2.60.40.10">
    <property type="entry name" value="Immunoglobulins"/>
    <property type="match status" value="1"/>
</dbReference>
<feature type="region of interest" description="Disordered" evidence="2">
    <location>
        <begin position="106"/>
        <end position="180"/>
    </location>
</feature>
<feature type="region of interest" description="Disordered" evidence="2">
    <location>
        <begin position="2000"/>
        <end position="2042"/>
    </location>
</feature>
<dbReference type="Proteomes" id="UP000323011">
    <property type="component" value="Unassembled WGS sequence"/>
</dbReference>
<feature type="region of interest" description="Disordered" evidence="2">
    <location>
        <begin position="1264"/>
        <end position="1312"/>
    </location>
</feature>
<dbReference type="Gene3D" id="3.40.50.2000">
    <property type="entry name" value="Glycogen Phosphorylase B"/>
    <property type="match status" value="3"/>
</dbReference>
<evidence type="ECO:0000313" key="3">
    <source>
        <dbReference type="EMBL" id="KAA0150711.1"/>
    </source>
</evidence>
<feature type="region of interest" description="Disordered" evidence="2">
    <location>
        <begin position="369"/>
        <end position="423"/>
    </location>
</feature>
<proteinExistence type="inferred from homology"/>
<feature type="compositionally biased region" description="Low complexity" evidence="2">
    <location>
        <begin position="1489"/>
        <end position="1509"/>
    </location>
</feature>
<evidence type="ECO:0000313" key="4">
    <source>
        <dbReference type="Proteomes" id="UP000323011"/>
    </source>
</evidence>
<feature type="compositionally biased region" description="Gly residues" evidence="2">
    <location>
        <begin position="671"/>
        <end position="683"/>
    </location>
</feature>
<dbReference type="GO" id="GO:0004805">
    <property type="term" value="F:trehalose-phosphatase activity"/>
    <property type="evidence" value="ECO:0007669"/>
    <property type="project" value="TreeGrafter"/>
</dbReference>
<dbReference type="Pfam" id="PF00982">
    <property type="entry name" value="Glyco_transf_20"/>
    <property type="match status" value="2"/>
</dbReference>
<accession>A0A5A8CFR4</accession>
<sequence>MAAPRATGNQGFCHLTLIVKMPSPRLEGVAVLGNLPALGSWETPVPMVAIEGGARWKLPEPVAVPRGASIRYRYAFTQGGRLVEYEPIEADRRLVATNRGLIGEDVFGDAEDDDEAGDVATHAMDGGDTLQPPSGSAFAGPRDEAAAADAGGPPRPASDAAPVDGDHGGRDAPSMASRAARRAMSAGLTVAPLSCGSPVPDVEAEAKLVKPAASDAPAPSLQSDSDSHSQTHSLGHIRVPPASNPMRAIQAAARAKPAASGRPSPRGSPSTASVAVPAAKEGVITGSMVYHEVIPAVLGSLMRRRRMVCVTLSLPVILRKLPSPPGGPPRWTAVFDPDDFLARGASRSVADTVEVLWVGFVTRECMDRVTASEAPRRSSVASTDSDRRLAGVAPGSPPALGLSARPSPASADAGRPSSTSGPWTAVDQAVEAHLAGPEGKAVTIDATPDASGLNLGLVDSLDHEPQVDDLVVPLAAEDRKAIREALEGISCVPIFLEDMAHMESARRAASAAAAAARAGAHKAGQDSGASVTSSAARAAAAPVASHTASSAPAGASSDAQGRGGPNAGAGAGGEFVGGGAAGAAGESGEGAARPGRPPPIRPTEGPAPGATSHAGTPGAAHDGDDEVALVAGIDTPADKAGAYQLPSGTLGPEPVRSPTAADHADRPNSGAFGGVAGSSGDGGWTPDLAGAAGSAAPRAHSRHGTVDSQASNRTAPAASTPQARCSTPEAGATVPDKPASASEGGSPPAAAAAASAHRRGSSVVAPTDCEPSPASMAHALRLMRRFAAYLSMVIGPNLHNVQEVGDLPSLMSFGASFLSEAAAGAASGGSDGAQPPVKRARSPGGPPVPPSQPGPRAAAAASAAPPFGNSPATGRTAGLPRVGPEVVSDSPATAATRRAGFGRLHVDAVLAVAQRGWKAYRRINEGFARVIMEVYKEGDVVWTHDYWLCLLPAYLSHLCNPSPSLIFFMHAPFPTSEIFRTLGNREELVRGMLAADVVGFHTFNHARHFLQVCKRVLGIPFSSREGGRIGLDIGGRDVSVTISHVGVEPEELDKLMASEEAAAYARDLRRRHPDRVIIAGMDSAGRLQGIALKLLAFERLLEQNQQLAHAVVLVQCVETRPIAMHSDSAMNKRELGQLVRRINERFGPVVDLIEAVSFGPSFRVGLFHSADVLFQTPVREGLSLMPLEYIFVRTRWQLRRSAALYGTADGDGPDGSGTAPASPTSPSSRSAKGGDDAAAGSGGADGDLDASSFVLEPAAAANFPGGVTAQGGRAPGAGVARSLREPPKRGHTRRSSDPSSLSRDGGAAVAHVSTAEARETLLSSTRHRHDAVLPPGSPVNLLGEMPAHYATIAAPRDSGSQGGAASGSVDALLGRDGRTPPGQPSAQLPGSQAGSRRAAVAAPARPAGVSGLLDAAVPEEDDDDDEDATAQERRERTRGTPGMPPAPGFWSPASPSMGPSSDGSPRPRDASGSPVLGASRPARAGASVAGQGIASASSRRASDAAGRPGHAIGRTTALGVGNARRRGSPRLAPARRSPLAGPAQPASAAEGGAPSLRHSASLPFLPRVRSFAHVMVPNIPDVEALTAPLPPPDRGGCVVLSEFSTASHILNSTLRVNPFHVDDTAKTLAKAIGMEDSERSHRQWRDYHYAKRNPSAHWSRRVLTELLTVEAEAATGSGTFTELEPSVSTRNAFSVPAQLGRRGAGASCSHLVTDAVAESFSAAGRRVLFVDYGGTLIAREGSGMYVKHEFLGQSHSARTLPHDVLRDLARLAADPASTVVVLVGLNISNGDAAALASIPNLTIALENSAVVSWGARDKMRLSGLVKGSPVGAEGIAVNVNTAIFAGREWVRLPESAQFLEGALSAEWREAVAVARARMDEYRWRVNGSTVRETGAMLSWDYSNADPEWGKQQAGRLVDDLRAMLTSPNVSVGRRRVMVEVSPAGVTKGTLAERILASLTSTEAASTFALAVGDDSSDEDMFKAVHSFVVRAAALSVPGPLDADADGDSVVGPTPDTGSSSPAPNTSSTPETDPADPMHAASAAAAGSAAAPAQGVRVYSVCVGRKHSSARYFLGNVKEVRSLIAELAATF</sequence>
<feature type="region of interest" description="Disordered" evidence="2">
    <location>
        <begin position="547"/>
        <end position="623"/>
    </location>
</feature>
<dbReference type="PANTHER" id="PTHR10788">
    <property type="entry name" value="TREHALOSE-6-PHOSPHATE SYNTHASE"/>
    <property type="match status" value="1"/>
</dbReference>
<feature type="compositionally biased region" description="Low complexity" evidence="2">
    <location>
        <begin position="1451"/>
        <end position="1464"/>
    </location>
</feature>
<dbReference type="PANTHER" id="PTHR10788:SF109">
    <property type="entry name" value="CBM20 DOMAIN-CONTAINING PROTEIN"/>
    <property type="match status" value="1"/>
</dbReference>
<comment type="caution">
    <text evidence="3">The sequence shown here is derived from an EMBL/GenBank/DDBJ whole genome shotgun (WGS) entry which is preliminary data.</text>
</comment>
<feature type="compositionally biased region" description="Low complexity" evidence="2">
    <location>
        <begin position="147"/>
        <end position="162"/>
    </location>
</feature>
<feature type="region of interest" description="Disordered" evidence="2">
    <location>
        <begin position="824"/>
        <end position="891"/>
    </location>
</feature>
<dbReference type="Pfam" id="PF02358">
    <property type="entry name" value="Trehalose_PPase"/>
    <property type="match status" value="1"/>
</dbReference>
<feature type="compositionally biased region" description="Polar residues" evidence="2">
    <location>
        <begin position="706"/>
        <end position="725"/>
    </location>
</feature>
<dbReference type="InterPro" id="IPR013783">
    <property type="entry name" value="Ig-like_fold"/>
</dbReference>
<feature type="compositionally biased region" description="Low complexity" evidence="2">
    <location>
        <begin position="689"/>
        <end position="698"/>
    </location>
</feature>
<feature type="compositionally biased region" description="Low complexity" evidence="2">
    <location>
        <begin position="1216"/>
        <end position="1239"/>
    </location>
</feature>
<dbReference type="SUPFAM" id="SSF56784">
    <property type="entry name" value="HAD-like"/>
    <property type="match status" value="1"/>
</dbReference>
<evidence type="ECO:0000256" key="2">
    <source>
        <dbReference type="SAM" id="MobiDB-lite"/>
    </source>
</evidence>
<dbReference type="SUPFAM" id="SSF49452">
    <property type="entry name" value="Starch-binding domain-like"/>
    <property type="match status" value="1"/>
</dbReference>
<keyword evidence="4" id="KW-1185">Reference proteome</keyword>
<dbReference type="Gene3D" id="3.40.50.1000">
    <property type="entry name" value="HAD superfamily/HAD-like"/>
    <property type="match status" value="1"/>
</dbReference>
<feature type="compositionally biased region" description="Low complexity" evidence="2">
    <location>
        <begin position="547"/>
        <end position="560"/>
    </location>
</feature>
<name>A0A5A8CFR4_CAFRO</name>